<sequence length="65" mass="7536">MARIVKTLDTFTSCTNSQAECLMIGNKEWVLKHSSYYHTEKDGTTKRVEFNATKQPEELKNKIIQ</sequence>
<gene>
    <name evidence="1" type="ORF">DWX18_10155</name>
</gene>
<dbReference type="Proteomes" id="UP000284046">
    <property type="component" value="Unassembled WGS sequence"/>
</dbReference>
<evidence type="ECO:0000313" key="1">
    <source>
        <dbReference type="EMBL" id="RGT59205.1"/>
    </source>
</evidence>
<evidence type="ECO:0000313" key="2">
    <source>
        <dbReference type="Proteomes" id="UP000284046"/>
    </source>
</evidence>
<accession>A0A412PKU2</accession>
<name>A0A412PKU2_STRAP</name>
<dbReference type="RefSeq" id="WP_070241522.1">
    <property type="nucleotide sequence ID" value="NZ_CP136160.1"/>
</dbReference>
<dbReference type="EMBL" id="QRWZ01000020">
    <property type="protein sequence ID" value="RGT59205.1"/>
    <property type="molecule type" value="Genomic_DNA"/>
</dbReference>
<reference evidence="1 2" key="1">
    <citation type="submission" date="2018-08" db="EMBL/GenBank/DDBJ databases">
        <title>A genome reference for cultivated species of the human gut microbiota.</title>
        <authorList>
            <person name="Zou Y."/>
            <person name="Xue W."/>
            <person name="Luo G."/>
        </authorList>
    </citation>
    <scope>NUCLEOTIDE SEQUENCE [LARGE SCALE GENOMIC DNA]</scope>
    <source>
        <strain evidence="1 2">AF18-38</strain>
    </source>
</reference>
<comment type="caution">
    <text evidence="1">The sequence shown here is derived from an EMBL/GenBank/DDBJ whole genome shotgun (WGS) entry which is preliminary data.</text>
</comment>
<organism evidence="1 2">
    <name type="scientific">Streptococcus anginosus</name>
    <dbReference type="NCBI Taxonomy" id="1328"/>
    <lineage>
        <taxon>Bacteria</taxon>
        <taxon>Bacillati</taxon>
        <taxon>Bacillota</taxon>
        <taxon>Bacilli</taxon>
        <taxon>Lactobacillales</taxon>
        <taxon>Streptococcaceae</taxon>
        <taxon>Streptococcus</taxon>
        <taxon>Streptococcus anginosus group</taxon>
    </lineage>
</organism>
<proteinExistence type="predicted"/>
<protein>
    <submittedName>
        <fullName evidence="1">Uncharacterized protein</fullName>
    </submittedName>
</protein>
<dbReference type="AlphaFoldDB" id="A0A412PKU2"/>